<sequence>MVVVVLIEEKNERRDLKDFELIKARSEGFKEHLIQIWVFRIRYVYGLIISTDWVCKGFHDPRKCATAGLGVIHRGHLQQGRSLMAPYLPQSGAGGGGSPYSEGCALYALGLIHANHGEGIKQFLRDSLCSTNVEVIQHGACLGLGLAALGTADEDIYDDVKTVLYTDSAVCGFLFEPCTYILSEAVNFVRNQLRQHGDVQDRCSQDNVSMIIVDLGYALIGKVCLVQKEIFVYELGQAFATIGIVSLGVWMSSLLSARVLKPDFEEDLQSSSSGEAAVGMATRDRSGGAEKVEKMGSRSGEGGTVEARREICLSSLSLLFSSTLLPTILYDTFLNTFSSDSSLRSTTVNWLNPMRKKRLSSIWNLLCQPLSPISFLRSPLKFRVFILFKKPKLEKIESADASPATHQQSKHFAEKSFRQGCGPEVSEAFKAPSSHEERKEWQVCSGSEKLIQMIHYQKEMVDPEKFSGLAENLVSSAAMISGGQWIDGFNLFIEMRRAGVDIVDPFILSSIVGASANLAALELGKQIHCLVLSLGYESSLFVSNALVDMYAKCSDILAAKTIFDTMCRRDIVLFVISV</sequence>
<dbReference type="STRING" id="542762.A0A4S4DYT5"/>
<dbReference type="Proteomes" id="UP000306102">
    <property type="component" value="Unassembled WGS sequence"/>
</dbReference>
<dbReference type="GO" id="GO:0043161">
    <property type="term" value="P:proteasome-mediated ubiquitin-dependent protein catabolic process"/>
    <property type="evidence" value="ECO:0007669"/>
    <property type="project" value="TreeGrafter"/>
</dbReference>
<dbReference type="Gene3D" id="1.25.10.10">
    <property type="entry name" value="Leucine-rich Repeat Variant"/>
    <property type="match status" value="1"/>
</dbReference>
<dbReference type="GO" id="GO:0005634">
    <property type="term" value="C:nucleus"/>
    <property type="evidence" value="ECO:0007669"/>
    <property type="project" value="TreeGrafter"/>
</dbReference>
<protein>
    <submittedName>
        <fullName evidence="3">Uncharacterized protein</fullName>
    </submittedName>
</protein>
<dbReference type="PANTHER" id="PTHR10943">
    <property type="entry name" value="26S PROTEASOME NON-ATPASE REGULATORY SUBUNIT"/>
    <property type="match status" value="1"/>
</dbReference>
<dbReference type="Gene3D" id="1.25.40.10">
    <property type="entry name" value="Tetratricopeptide repeat domain"/>
    <property type="match status" value="1"/>
</dbReference>
<proteinExistence type="predicted"/>
<dbReference type="AlphaFoldDB" id="A0A4S4DYT5"/>
<evidence type="ECO:0000313" key="3">
    <source>
        <dbReference type="EMBL" id="THG08629.1"/>
    </source>
</evidence>
<evidence type="ECO:0000256" key="2">
    <source>
        <dbReference type="SAM" id="MobiDB-lite"/>
    </source>
</evidence>
<gene>
    <name evidence="3" type="ORF">TEA_012723</name>
</gene>
<keyword evidence="4" id="KW-1185">Reference proteome</keyword>
<dbReference type="GO" id="GO:0008540">
    <property type="term" value="C:proteasome regulatory particle, base subcomplex"/>
    <property type="evidence" value="ECO:0007669"/>
    <property type="project" value="TreeGrafter"/>
</dbReference>
<dbReference type="GO" id="GO:0034515">
    <property type="term" value="C:proteasome storage granule"/>
    <property type="evidence" value="ECO:0007669"/>
    <property type="project" value="TreeGrafter"/>
</dbReference>
<dbReference type="InterPro" id="IPR011990">
    <property type="entry name" value="TPR-like_helical_dom_sf"/>
</dbReference>
<evidence type="ECO:0000256" key="1">
    <source>
        <dbReference type="ARBA" id="ARBA00022737"/>
    </source>
</evidence>
<comment type="caution">
    <text evidence="3">The sequence shown here is derived from an EMBL/GenBank/DDBJ whole genome shotgun (WGS) entry which is preliminary data.</text>
</comment>
<organism evidence="3 4">
    <name type="scientific">Camellia sinensis var. sinensis</name>
    <name type="common">China tea</name>
    <dbReference type="NCBI Taxonomy" id="542762"/>
    <lineage>
        <taxon>Eukaryota</taxon>
        <taxon>Viridiplantae</taxon>
        <taxon>Streptophyta</taxon>
        <taxon>Embryophyta</taxon>
        <taxon>Tracheophyta</taxon>
        <taxon>Spermatophyta</taxon>
        <taxon>Magnoliopsida</taxon>
        <taxon>eudicotyledons</taxon>
        <taxon>Gunneridae</taxon>
        <taxon>Pentapetalae</taxon>
        <taxon>asterids</taxon>
        <taxon>Ericales</taxon>
        <taxon>Theaceae</taxon>
        <taxon>Camellia</taxon>
    </lineage>
</organism>
<accession>A0A4S4DYT5</accession>
<dbReference type="PANTHER" id="PTHR10943:SF2">
    <property type="entry name" value="26S PROTEASOME NON-ATPASE REGULATORY SUBUNIT 1"/>
    <property type="match status" value="1"/>
</dbReference>
<feature type="compositionally biased region" description="Basic and acidic residues" evidence="2">
    <location>
        <begin position="282"/>
        <end position="296"/>
    </location>
</feature>
<dbReference type="EMBL" id="SDRB02009218">
    <property type="protein sequence ID" value="THG08629.1"/>
    <property type="molecule type" value="Genomic_DNA"/>
</dbReference>
<feature type="region of interest" description="Disordered" evidence="2">
    <location>
        <begin position="271"/>
        <end position="302"/>
    </location>
</feature>
<dbReference type="Pfam" id="PF01851">
    <property type="entry name" value="PC_rep"/>
    <property type="match status" value="1"/>
</dbReference>
<reference evidence="3 4" key="1">
    <citation type="journal article" date="2018" name="Proc. Natl. Acad. Sci. U.S.A.">
        <title>Draft genome sequence of Camellia sinensis var. sinensis provides insights into the evolution of the tea genome and tea quality.</title>
        <authorList>
            <person name="Wei C."/>
            <person name="Yang H."/>
            <person name="Wang S."/>
            <person name="Zhao J."/>
            <person name="Liu C."/>
            <person name="Gao L."/>
            <person name="Xia E."/>
            <person name="Lu Y."/>
            <person name="Tai Y."/>
            <person name="She G."/>
            <person name="Sun J."/>
            <person name="Cao H."/>
            <person name="Tong W."/>
            <person name="Gao Q."/>
            <person name="Li Y."/>
            <person name="Deng W."/>
            <person name="Jiang X."/>
            <person name="Wang W."/>
            <person name="Chen Q."/>
            <person name="Zhang S."/>
            <person name="Li H."/>
            <person name="Wu J."/>
            <person name="Wang P."/>
            <person name="Li P."/>
            <person name="Shi C."/>
            <person name="Zheng F."/>
            <person name="Jian J."/>
            <person name="Huang B."/>
            <person name="Shan D."/>
            <person name="Shi M."/>
            <person name="Fang C."/>
            <person name="Yue Y."/>
            <person name="Li F."/>
            <person name="Li D."/>
            <person name="Wei S."/>
            <person name="Han B."/>
            <person name="Jiang C."/>
            <person name="Yin Y."/>
            <person name="Xia T."/>
            <person name="Zhang Z."/>
            <person name="Bennetzen J.L."/>
            <person name="Zhao S."/>
            <person name="Wan X."/>
        </authorList>
    </citation>
    <scope>NUCLEOTIDE SEQUENCE [LARGE SCALE GENOMIC DNA]</scope>
    <source>
        <strain evidence="4">cv. Shuchazao</strain>
        <tissue evidence="3">Leaf</tissue>
    </source>
</reference>
<name>A0A4S4DYT5_CAMSN</name>
<dbReference type="InterPro" id="IPR002015">
    <property type="entry name" value="Proteasome/cyclosome_rpt"/>
</dbReference>
<evidence type="ECO:0000313" key="4">
    <source>
        <dbReference type="Proteomes" id="UP000306102"/>
    </source>
</evidence>
<dbReference type="InterPro" id="IPR011989">
    <property type="entry name" value="ARM-like"/>
</dbReference>
<keyword evidence="1" id="KW-0677">Repeat</keyword>